<feature type="domain" description="Amidohydrolase-related" evidence="2">
    <location>
        <begin position="74"/>
        <end position="447"/>
    </location>
</feature>
<dbReference type="GO" id="GO:0016810">
    <property type="term" value="F:hydrolase activity, acting on carbon-nitrogen (but not peptide) bonds"/>
    <property type="evidence" value="ECO:0007669"/>
    <property type="project" value="InterPro"/>
</dbReference>
<feature type="chain" id="PRO_5037671278" evidence="1">
    <location>
        <begin position="22"/>
        <end position="473"/>
    </location>
</feature>
<gene>
    <name evidence="3" type="ORF">J0A66_13110</name>
</gene>
<dbReference type="Gene3D" id="3.20.20.140">
    <property type="entry name" value="Metal-dependent hydrolases"/>
    <property type="match status" value="2"/>
</dbReference>
<dbReference type="PANTHER" id="PTHR43135">
    <property type="entry name" value="ALPHA-D-RIBOSE 1-METHYLPHOSPHONATE 5-TRIPHOSPHATE DIPHOSPHATASE"/>
    <property type="match status" value="1"/>
</dbReference>
<sequence>MTTARWTILALGLISTFSVSAVEDYLLHNANLIDPYSETHTADGWIQVKGDQIVALGRGTPPDAATPIDLQGAYLLPGLVDGHLHLTAGPLQVSIEDGAPKISMKSDDEVTRFHALAALSSGITSAFSPAGDPIANQAYRDKQQEGQWRGPTLTYAGLTFDPTPIEGGSVYPANVQDWRNEIARQKALGVTHIKLYQGLSETELARGIELAHEAGLKAIAHLDKVSWQVAVDAGVDALTHALPTSADLLPQTSRAAFESSLDPLSSKHLYHWFELVDFDAPPVQRLIRDLADKQVRVDLTLVVNEMMYFYPGLDERYPHNGWQQHPKVAASWQSNLGASLYNWSEQDYQRAQAVFPKVLELMTRLHQAGVPLLIGSDSYSGGPWFWRELALHQQAGLDNWSILQAVTSEAASKLELGNVGRLKPGYQADFVILPANPLDDISAISGLTQVVQKGIRYDVQQLRHELSQTTEQD</sequence>
<keyword evidence="1" id="KW-0732">Signal</keyword>
<dbReference type="RefSeq" id="WP_206574284.1">
    <property type="nucleotide sequence ID" value="NZ_JAFKCV010000007.1"/>
</dbReference>
<dbReference type="SUPFAM" id="SSF51338">
    <property type="entry name" value="Composite domain of metallo-dependent hydrolases"/>
    <property type="match status" value="1"/>
</dbReference>
<organism evidence="3 4">
    <name type="scientific">Bowmanella dokdonensis</name>
    <dbReference type="NCBI Taxonomy" id="751969"/>
    <lineage>
        <taxon>Bacteria</taxon>
        <taxon>Pseudomonadati</taxon>
        <taxon>Pseudomonadota</taxon>
        <taxon>Gammaproteobacteria</taxon>
        <taxon>Alteromonadales</taxon>
        <taxon>Alteromonadaceae</taxon>
        <taxon>Bowmanella</taxon>
    </lineage>
</organism>
<protein>
    <submittedName>
        <fullName evidence="3">Amidohydrolase family protein</fullName>
    </submittedName>
</protein>
<dbReference type="InterPro" id="IPR032466">
    <property type="entry name" value="Metal_Hydrolase"/>
</dbReference>
<proteinExistence type="predicted"/>
<evidence type="ECO:0000259" key="2">
    <source>
        <dbReference type="Pfam" id="PF01979"/>
    </source>
</evidence>
<evidence type="ECO:0000256" key="1">
    <source>
        <dbReference type="SAM" id="SignalP"/>
    </source>
</evidence>
<dbReference type="Pfam" id="PF01979">
    <property type="entry name" value="Amidohydro_1"/>
    <property type="match status" value="1"/>
</dbReference>
<evidence type="ECO:0000313" key="3">
    <source>
        <dbReference type="EMBL" id="MBN7826168.1"/>
    </source>
</evidence>
<dbReference type="InterPro" id="IPR051781">
    <property type="entry name" value="Metallo-dep_Hydrolase"/>
</dbReference>
<dbReference type="AlphaFoldDB" id="A0A939INA8"/>
<name>A0A939INA8_9ALTE</name>
<comment type="caution">
    <text evidence="3">The sequence shown here is derived from an EMBL/GenBank/DDBJ whole genome shotgun (WGS) entry which is preliminary data.</text>
</comment>
<dbReference type="Proteomes" id="UP000664654">
    <property type="component" value="Unassembled WGS sequence"/>
</dbReference>
<dbReference type="InterPro" id="IPR011059">
    <property type="entry name" value="Metal-dep_hydrolase_composite"/>
</dbReference>
<dbReference type="EMBL" id="JAFKCV010000007">
    <property type="protein sequence ID" value="MBN7826168.1"/>
    <property type="molecule type" value="Genomic_DNA"/>
</dbReference>
<evidence type="ECO:0000313" key="4">
    <source>
        <dbReference type="Proteomes" id="UP000664654"/>
    </source>
</evidence>
<feature type="signal peptide" evidence="1">
    <location>
        <begin position="1"/>
        <end position="21"/>
    </location>
</feature>
<reference evidence="3" key="1">
    <citation type="submission" date="2021-03" db="EMBL/GenBank/DDBJ databases">
        <title>novel species isolated from a fishpond in China.</title>
        <authorList>
            <person name="Lu H."/>
            <person name="Cai Z."/>
        </authorList>
    </citation>
    <scope>NUCLEOTIDE SEQUENCE</scope>
    <source>
        <strain evidence="3">JCM 30855</strain>
    </source>
</reference>
<dbReference type="InterPro" id="IPR006680">
    <property type="entry name" value="Amidohydro-rel"/>
</dbReference>
<accession>A0A939INA8</accession>
<keyword evidence="4" id="KW-1185">Reference proteome</keyword>
<dbReference type="PANTHER" id="PTHR43135:SF3">
    <property type="entry name" value="ALPHA-D-RIBOSE 1-METHYLPHOSPHONATE 5-TRIPHOSPHATE DIPHOSPHATASE"/>
    <property type="match status" value="1"/>
</dbReference>
<dbReference type="SUPFAM" id="SSF51556">
    <property type="entry name" value="Metallo-dependent hydrolases"/>
    <property type="match status" value="1"/>
</dbReference>
<dbReference type="Gene3D" id="2.30.40.10">
    <property type="entry name" value="Urease, subunit C, domain 1"/>
    <property type="match status" value="2"/>
</dbReference>